<feature type="transmembrane region" description="Helical" evidence="4">
    <location>
        <begin position="292"/>
        <end position="311"/>
    </location>
</feature>
<dbReference type="InterPro" id="IPR011701">
    <property type="entry name" value="MFS"/>
</dbReference>
<accession>A0ABQ1IKB2</accession>
<feature type="transmembrane region" description="Helical" evidence="4">
    <location>
        <begin position="68"/>
        <end position="93"/>
    </location>
</feature>
<feature type="domain" description="Major facilitator superfamily (MFS) profile" evidence="5">
    <location>
        <begin position="1"/>
        <end position="383"/>
    </location>
</feature>
<dbReference type="InterPro" id="IPR036259">
    <property type="entry name" value="MFS_trans_sf"/>
</dbReference>
<dbReference type="PROSITE" id="PS50850">
    <property type="entry name" value="MFS"/>
    <property type="match status" value="1"/>
</dbReference>
<dbReference type="Proteomes" id="UP000603352">
    <property type="component" value="Unassembled WGS sequence"/>
</dbReference>
<feature type="transmembrane region" description="Helical" evidence="4">
    <location>
        <begin position="203"/>
        <end position="226"/>
    </location>
</feature>
<reference evidence="7" key="1">
    <citation type="journal article" date="2019" name="Int. J. Syst. Evol. Microbiol.">
        <title>The Global Catalogue of Microorganisms (GCM) 10K type strain sequencing project: providing services to taxonomists for standard genome sequencing and annotation.</title>
        <authorList>
            <consortium name="The Broad Institute Genomics Platform"/>
            <consortium name="The Broad Institute Genome Sequencing Center for Infectious Disease"/>
            <person name="Wu L."/>
            <person name="Ma J."/>
        </authorList>
    </citation>
    <scope>NUCLEOTIDE SEQUENCE [LARGE SCALE GENOMIC DNA]</scope>
    <source>
        <strain evidence="7">CGMCC 1.10188</strain>
    </source>
</reference>
<gene>
    <name evidence="6" type="ORF">GCM10011505_24750</name>
</gene>
<dbReference type="SUPFAM" id="SSF103473">
    <property type="entry name" value="MFS general substrate transporter"/>
    <property type="match status" value="1"/>
</dbReference>
<evidence type="ECO:0000256" key="1">
    <source>
        <dbReference type="ARBA" id="ARBA00022692"/>
    </source>
</evidence>
<dbReference type="PANTHER" id="PTHR23527">
    <property type="entry name" value="BLL3282 PROTEIN"/>
    <property type="match status" value="1"/>
</dbReference>
<feature type="transmembrane region" description="Helical" evidence="4">
    <location>
        <begin position="151"/>
        <end position="170"/>
    </location>
</feature>
<dbReference type="PANTHER" id="PTHR23527:SF1">
    <property type="entry name" value="BLL3282 PROTEIN"/>
    <property type="match status" value="1"/>
</dbReference>
<feature type="transmembrane region" description="Helical" evidence="4">
    <location>
        <begin position="323"/>
        <end position="345"/>
    </location>
</feature>
<organism evidence="6 7">
    <name type="scientific">Tistrella bauzanensis</name>
    <dbReference type="NCBI Taxonomy" id="657419"/>
    <lineage>
        <taxon>Bacteria</taxon>
        <taxon>Pseudomonadati</taxon>
        <taxon>Pseudomonadota</taxon>
        <taxon>Alphaproteobacteria</taxon>
        <taxon>Geminicoccales</taxon>
        <taxon>Geminicoccaceae</taxon>
        <taxon>Tistrella</taxon>
    </lineage>
</organism>
<feature type="transmembrane region" description="Helical" evidence="4">
    <location>
        <begin position="232"/>
        <end position="254"/>
    </location>
</feature>
<keyword evidence="2 4" id="KW-1133">Transmembrane helix</keyword>
<feature type="transmembrane region" description="Helical" evidence="4">
    <location>
        <begin position="36"/>
        <end position="56"/>
    </location>
</feature>
<keyword evidence="1 4" id="KW-0812">Transmembrane</keyword>
<keyword evidence="3 4" id="KW-0472">Membrane</keyword>
<sequence length="384" mass="39243">MTMAIQMIATGGVLALSTMAPTVAAALGVNPELIGYQVSLIYLTAAISSVTAGGMVRKFGAARVSQASMATFVVALLCFGSGHLALMAMGAALCGLGYGLNNPAASHILIRVTPPARRNTVFSIKQAGVPLGGVAAGLCFPALAALISWQAGLWLAALMPMLLIVLLARLRPSWDADRMPEARIGQDWTLGARLAMKLAPLRALSLLGLLYSMLQLSLSTFTVAMLVTEQGWTPIAAGSALALVQASGAVGRVLWGFVADRLRAGFLVLAMVGAISGAGALLIGAAGDIGPVAQIALLCVIGNATNGWNGIMLAESARRAPEGLVGTITGGVLIFTFAGVVIGPASFAALHGLVGSYANSFLCFGLVSLAGAAMAAHRHRVERR</sequence>
<protein>
    <submittedName>
        <fullName evidence="6">MFS transporter</fullName>
    </submittedName>
</protein>
<comment type="caution">
    <text evidence="6">The sequence shown here is derived from an EMBL/GenBank/DDBJ whole genome shotgun (WGS) entry which is preliminary data.</text>
</comment>
<feature type="transmembrane region" description="Helical" evidence="4">
    <location>
        <begin position="266"/>
        <end position="286"/>
    </location>
</feature>
<evidence type="ECO:0000313" key="6">
    <source>
        <dbReference type="EMBL" id="GGB42433.1"/>
    </source>
</evidence>
<keyword evidence="7" id="KW-1185">Reference proteome</keyword>
<evidence type="ECO:0000256" key="2">
    <source>
        <dbReference type="ARBA" id="ARBA00022989"/>
    </source>
</evidence>
<evidence type="ECO:0000256" key="4">
    <source>
        <dbReference type="SAM" id="Phobius"/>
    </source>
</evidence>
<dbReference type="Gene3D" id="1.20.1250.20">
    <property type="entry name" value="MFS general substrate transporter like domains"/>
    <property type="match status" value="2"/>
</dbReference>
<proteinExistence type="predicted"/>
<dbReference type="Pfam" id="PF07690">
    <property type="entry name" value="MFS_1"/>
    <property type="match status" value="1"/>
</dbReference>
<dbReference type="EMBL" id="BMDZ01000027">
    <property type="protein sequence ID" value="GGB42433.1"/>
    <property type="molecule type" value="Genomic_DNA"/>
</dbReference>
<evidence type="ECO:0000313" key="7">
    <source>
        <dbReference type="Proteomes" id="UP000603352"/>
    </source>
</evidence>
<dbReference type="InterPro" id="IPR052952">
    <property type="entry name" value="MFS-Transporter"/>
</dbReference>
<name>A0ABQ1IKB2_9PROT</name>
<evidence type="ECO:0000259" key="5">
    <source>
        <dbReference type="PROSITE" id="PS50850"/>
    </source>
</evidence>
<evidence type="ECO:0000256" key="3">
    <source>
        <dbReference type="ARBA" id="ARBA00023136"/>
    </source>
</evidence>
<dbReference type="RefSeq" id="WP_229708046.1">
    <property type="nucleotide sequence ID" value="NZ_BMDZ01000027.1"/>
</dbReference>
<feature type="transmembrane region" description="Helical" evidence="4">
    <location>
        <begin position="357"/>
        <end position="376"/>
    </location>
</feature>
<dbReference type="InterPro" id="IPR020846">
    <property type="entry name" value="MFS_dom"/>
</dbReference>